<evidence type="ECO:0000256" key="2">
    <source>
        <dbReference type="ARBA" id="ARBA00006228"/>
    </source>
</evidence>
<sequence length="170" mass="17648">MNAVTGARDRTALFALLVRAAGFLVLWIVLMGPSLKDLPLGMVAAAAATWASTALWPSDSDVSVVGVGRFVLRFLPQSVAAGVDVARHAFKPSLDLEPGFATHRTALPPGMARGGLCAVMSLQPGKLPVAVARDGTIEVHCLDVRQAAAGPMAADEAAFTGMLRDGMRNA</sequence>
<feature type="transmembrane region" description="Helical" evidence="7">
    <location>
        <begin position="12"/>
        <end position="32"/>
    </location>
</feature>
<comment type="similarity">
    <text evidence="2">Belongs to the CPA3 antiporters (TC 2.A.63) subunit E family.</text>
</comment>
<evidence type="ECO:0000256" key="3">
    <source>
        <dbReference type="ARBA" id="ARBA00022475"/>
    </source>
</evidence>
<keyword evidence="5 7" id="KW-1133">Transmembrane helix</keyword>
<dbReference type="RefSeq" id="WP_103872640.1">
    <property type="nucleotide sequence ID" value="NZ_FNUY01000004.1"/>
</dbReference>
<name>A0A1H5Z059_9HYPH</name>
<dbReference type="AlphaFoldDB" id="A0A1H5Z059"/>
<keyword evidence="4 7" id="KW-0812">Transmembrane</keyword>
<evidence type="ECO:0000313" key="8">
    <source>
        <dbReference type="EMBL" id="SEG29969.1"/>
    </source>
</evidence>
<organism evidence="8 9">
    <name type="scientific">Bosea lathyri</name>
    <dbReference type="NCBI Taxonomy" id="1036778"/>
    <lineage>
        <taxon>Bacteria</taxon>
        <taxon>Pseudomonadati</taxon>
        <taxon>Pseudomonadota</taxon>
        <taxon>Alphaproteobacteria</taxon>
        <taxon>Hyphomicrobiales</taxon>
        <taxon>Boseaceae</taxon>
        <taxon>Bosea</taxon>
    </lineage>
</organism>
<dbReference type="Proteomes" id="UP000236743">
    <property type="component" value="Unassembled WGS sequence"/>
</dbReference>
<dbReference type="GO" id="GO:0008324">
    <property type="term" value="F:monoatomic cation transmembrane transporter activity"/>
    <property type="evidence" value="ECO:0007669"/>
    <property type="project" value="InterPro"/>
</dbReference>
<evidence type="ECO:0000256" key="5">
    <source>
        <dbReference type="ARBA" id="ARBA00022989"/>
    </source>
</evidence>
<proteinExistence type="inferred from homology"/>
<keyword evidence="3" id="KW-1003">Cell membrane</keyword>
<accession>A0A1H5Z059</accession>
<gene>
    <name evidence="8" type="ORF">SAMN04488115_104195</name>
</gene>
<keyword evidence="6 7" id="KW-0472">Membrane</keyword>
<dbReference type="GO" id="GO:0005886">
    <property type="term" value="C:plasma membrane"/>
    <property type="evidence" value="ECO:0007669"/>
    <property type="project" value="UniProtKB-SubCell"/>
</dbReference>
<dbReference type="PANTHER" id="PTHR34584:SF1">
    <property type="entry name" value="NA(+)_H(+) ANTIPORTER SUBUNIT E1"/>
    <property type="match status" value="1"/>
</dbReference>
<dbReference type="Pfam" id="PF01899">
    <property type="entry name" value="MNHE"/>
    <property type="match status" value="1"/>
</dbReference>
<dbReference type="PANTHER" id="PTHR34584">
    <property type="entry name" value="NA(+)/H(+) ANTIPORTER SUBUNIT E1"/>
    <property type="match status" value="1"/>
</dbReference>
<evidence type="ECO:0000256" key="4">
    <source>
        <dbReference type="ARBA" id="ARBA00022692"/>
    </source>
</evidence>
<protein>
    <submittedName>
        <fullName evidence="8">Multisubunit sodium/proton antiporter, MrpE subunit</fullName>
    </submittedName>
</protein>
<evidence type="ECO:0000256" key="1">
    <source>
        <dbReference type="ARBA" id="ARBA00004651"/>
    </source>
</evidence>
<keyword evidence="9" id="KW-1185">Reference proteome</keyword>
<evidence type="ECO:0000256" key="6">
    <source>
        <dbReference type="ARBA" id="ARBA00023136"/>
    </source>
</evidence>
<comment type="subcellular location">
    <subcellularLocation>
        <location evidence="1">Cell membrane</location>
        <topology evidence="1">Multi-pass membrane protein</topology>
    </subcellularLocation>
</comment>
<evidence type="ECO:0000256" key="7">
    <source>
        <dbReference type="SAM" id="Phobius"/>
    </source>
</evidence>
<dbReference type="InterPro" id="IPR002758">
    <property type="entry name" value="Cation_antiport_E"/>
</dbReference>
<dbReference type="OrthoDB" id="7852837at2"/>
<reference evidence="8 9" key="1">
    <citation type="submission" date="2016-10" db="EMBL/GenBank/DDBJ databases">
        <authorList>
            <person name="de Groot N.N."/>
        </authorList>
    </citation>
    <scope>NUCLEOTIDE SEQUENCE [LARGE SCALE GENOMIC DNA]</scope>
    <source>
        <strain evidence="8 9">DSM 26656</strain>
    </source>
</reference>
<dbReference type="EMBL" id="FNUY01000004">
    <property type="protein sequence ID" value="SEG29969.1"/>
    <property type="molecule type" value="Genomic_DNA"/>
</dbReference>
<evidence type="ECO:0000313" key="9">
    <source>
        <dbReference type="Proteomes" id="UP000236743"/>
    </source>
</evidence>